<dbReference type="PANTHER" id="PTHR34009:SF3">
    <property type="entry name" value="METHYLTRANSFERASE FKBM DOMAIN-CONTAINING PROTEIN"/>
    <property type="match status" value="1"/>
</dbReference>
<dbReference type="InterPro" id="IPR006342">
    <property type="entry name" value="FkbM_mtfrase"/>
</dbReference>
<protein>
    <recommendedName>
        <fullName evidence="1">Methyltransferase FkbM domain-containing protein</fullName>
    </recommendedName>
</protein>
<accession>A0AAD9MQC6</accession>
<evidence type="ECO:0000313" key="2">
    <source>
        <dbReference type="EMBL" id="KAK2139074.1"/>
    </source>
</evidence>
<feature type="non-terminal residue" evidence="2">
    <location>
        <position position="351"/>
    </location>
</feature>
<proteinExistence type="predicted"/>
<dbReference type="InterPro" id="IPR029063">
    <property type="entry name" value="SAM-dependent_MTases_sf"/>
</dbReference>
<dbReference type="GO" id="GO:0005789">
    <property type="term" value="C:endoplasmic reticulum membrane"/>
    <property type="evidence" value="ECO:0007669"/>
    <property type="project" value="TreeGrafter"/>
</dbReference>
<keyword evidence="3" id="KW-1185">Reference proteome</keyword>
<dbReference type="Pfam" id="PF05050">
    <property type="entry name" value="Methyltransf_21"/>
    <property type="match status" value="2"/>
</dbReference>
<evidence type="ECO:0000259" key="1">
    <source>
        <dbReference type="Pfam" id="PF05050"/>
    </source>
</evidence>
<dbReference type="InterPro" id="IPR053202">
    <property type="entry name" value="EGF_Rcpt_Signaling_Reg"/>
</dbReference>
<dbReference type="PANTHER" id="PTHR34009">
    <property type="entry name" value="PROTEIN STAR"/>
    <property type="match status" value="1"/>
</dbReference>
<organism evidence="2 3">
    <name type="scientific">Paralvinella palmiformis</name>
    <dbReference type="NCBI Taxonomy" id="53620"/>
    <lineage>
        <taxon>Eukaryota</taxon>
        <taxon>Metazoa</taxon>
        <taxon>Spiralia</taxon>
        <taxon>Lophotrochozoa</taxon>
        <taxon>Annelida</taxon>
        <taxon>Polychaeta</taxon>
        <taxon>Sedentaria</taxon>
        <taxon>Canalipalpata</taxon>
        <taxon>Terebellida</taxon>
        <taxon>Terebelliformia</taxon>
        <taxon>Alvinellidae</taxon>
        <taxon>Paralvinella</taxon>
    </lineage>
</organism>
<dbReference type="GO" id="GO:0016197">
    <property type="term" value="P:endosomal transport"/>
    <property type="evidence" value="ECO:0007669"/>
    <property type="project" value="TreeGrafter"/>
</dbReference>
<dbReference type="GO" id="GO:0031902">
    <property type="term" value="C:late endosome membrane"/>
    <property type="evidence" value="ECO:0007669"/>
    <property type="project" value="TreeGrafter"/>
</dbReference>
<evidence type="ECO:0000313" key="3">
    <source>
        <dbReference type="Proteomes" id="UP001208570"/>
    </source>
</evidence>
<name>A0AAD9MQC6_9ANNE</name>
<dbReference type="GO" id="GO:0006888">
    <property type="term" value="P:endoplasmic reticulum to Golgi vesicle-mediated transport"/>
    <property type="evidence" value="ECO:0007669"/>
    <property type="project" value="TreeGrafter"/>
</dbReference>
<gene>
    <name evidence="2" type="ORF">LSH36_2050g00005</name>
</gene>
<feature type="domain" description="Methyltransferase FkbM" evidence="1">
    <location>
        <begin position="37"/>
        <end position="198"/>
    </location>
</feature>
<dbReference type="Gene3D" id="3.40.50.150">
    <property type="entry name" value="Vaccinia Virus protein VP39"/>
    <property type="match status" value="1"/>
</dbReference>
<dbReference type="NCBIfam" id="TIGR01444">
    <property type="entry name" value="fkbM_fam"/>
    <property type="match status" value="1"/>
</dbReference>
<feature type="domain" description="Methyltransferase FkbM" evidence="1">
    <location>
        <begin position="292"/>
        <end position="336"/>
    </location>
</feature>
<dbReference type="Proteomes" id="UP001208570">
    <property type="component" value="Unassembled WGS sequence"/>
</dbReference>
<dbReference type="GO" id="GO:0005794">
    <property type="term" value="C:Golgi apparatus"/>
    <property type="evidence" value="ECO:0007669"/>
    <property type="project" value="TreeGrafter"/>
</dbReference>
<dbReference type="EMBL" id="JAODUP010002051">
    <property type="protein sequence ID" value="KAK2139074.1"/>
    <property type="molecule type" value="Genomic_DNA"/>
</dbReference>
<comment type="caution">
    <text evidence="2">The sequence shown here is derived from an EMBL/GenBank/DDBJ whole genome shotgun (WGS) entry which is preliminary data.</text>
</comment>
<dbReference type="GO" id="GO:0005886">
    <property type="term" value="C:plasma membrane"/>
    <property type="evidence" value="ECO:0007669"/>
    <property type="project" value="TreeGrafter"/>
</dbReference>
<dbReference type="AlphaFoldDB" id="A0AAD9MQC6"/>
<dbReference type="SUPFAM" id="SSF53335">
    <property type="entry name" value="S-adenosyl-L-methionine-dependent methyltransferases"/>
    <property type="match status" value="1"/>
</dbReference>
<reference evidence="2" key="1">
    <citation type="journal article" date="2023" name="Mol. Biol. Evol.">
        <title>Third-Generation Sequencing Reveals the Adaptive Role of the Epigenome in Three Deep-Sea Polychaetes.</title>
        <authorList>
            <person name="Perez M."/>
            <person name="Aroh O."/>
            <person name="Sun Y."/>
            <person name="Lan Y."/>
            <person name="Juniper S.K."/>
            <person name="Young C.R."/>
            <person name="Angers B."/>
            <person name="Qian P.Y."/>
        </authorList>
    </citation>
    <scope>NUCLEOTIDE SEQUENCE</scope>
    <source>
        <strain evidence="2">P08H-3</strain>
    </source>
</reference>
<sequence length="351" mass="38847">CQPNLKKAKYHSQSREDEALFLNYFNRPIICGGVYVEIGALDGLLFSNTKFFEDNLNWTGVLIEAQPDNVKKLKKNRSGKRNVIIPKAVCPEGQSHVNFSGAKAVGGVPDLMPEGHVKKFFKGVLPKPIQVPCRPIGKMLQEAGVKAIDIFIVDVEGAELMVLETMDWTIPIKVLVVEMGRGDRDEKLIDLLSSKGYKKSTWNIRGFCLPGKSCTNNQVFEHPFPIICGGVYVEIGALDGLLISNTKYFEDNLNWTGVLNEAQPDNVKKLLKNRSGKRNVIIPEAVCPEGKMLHDAGITAIDIFIVDVEGAELMVLENMDWTIPIKVLVVEIGQGDRDEKAATDTRSQLGI</sequence>